<feature type="binding site" evidence="8">
    <location>
        <position position="261"/>
    </location>
    <ligand>
        <name>substrate</name>
    </ligand>
</feature>
<keyword evidence="12" id="KW-1185">Reference proteome</keyword>
<dbReference type="FunFam" id="3.40.50.1980:FF:000001">
    <property type="entry name" value="Histidinol dehydrogenase"/>
    <property type="match status" value="1"/>
</dbReference>
<dbReference type="PANTHER" id="PTHR21256:SF2">
    <property type="entry name" value="HISTIDINE BIOSYNTHESIS TRIFUNCTIONAL PROTEIN"/>
    <property type="match status" value="1"/>
</dbReference>
<dbReference type="Proteomes" id="UP000071392">
    <property type="component" value="Unassembled WGS sequence"/>
</dbReference>
<feature type="binding site" evidence="8">
    <location>
        <position position="363"/>
    </location>
    <ligand>
        <name>substrate</name>
    </ligand>
</feature>
<name>A0A139SIM7_9BACT</name>
<reference evidence="11 12" key="1">
    <citation type="submission" date="2016-02" db="EMBL/GenBank/DDBJ databases">
        <authorList>
            <person name="Wen L."/>
            <person name="He K."/>
            <person name="Yang H."/>
        </authorList>
    </citation>
    <scope>NUCLEOTIDE SEQUENCE [LARGE SCALE GENOMIC DNA]</scope>
    <source>
        <strain evidence="11 12">CV41</strain>
    </source>
</reference>
<feature type="binding site" evidence="9">
    <location>
        <position position="422"/>
    </location>
    <ligand>
        <name>Zn(2+)</name>
        <dbReference type="ChEBI" id="CHEBI:29105"/>
    </ligand>
</feature>
<feature type="binding site" evidence="9">
    <location>
        <position position="261"/>
    </location>
    <ligand>
        <name>Zn(2+)</name>
        <dbReference type="ChEBI" id="CHEBI:29105"/>
    </ligand>
</feature>
<dbReference type="InterPro" id="IPR012131">
    <property type="entry name" value="Hstdl_DH"/>
</dbReference>
<evidence type="ECO:0000256" key="5">
    <source>
        <dbReference type="PIRNR" id="PIRNR000099"/>
    </source>
</evidence>
<feature type="binding site" evidence="9">
    <location>
        <position position="363"/>
    </location>
    <ligand>
        <name>Zn(2+)</name>
        <dbReference type="ChEBI" id="CHEBI:29105"/>
    </ligand>
</feature>
<dbReference type="InterPro" id="IPR016161">
    <property type="entry name" value="Ald_DH/histidinol_DH"/>
</dbReference>
<dbReference type="PIRSF" id="PIRSF000099">
    <property type="entry name" value="Histidinol_dh"/>
    <property type="match status" value="1"/>
</dbReference>
<keyword evidence="4 5" id="KW-0560">Oxidoreductase</keyword>
<sequence>MRLLTTSSEDFDRELAAFCREAAVPAQITESVAAILADVRERADVAVAHYAEKFDGARLAPSEFRVSPEGLAAAYARLPVAERSAIESAHAAILAYNREGLAQPWQHKNPHGATVGEKFDPIRRVGLYVPGGQVPLVSTVLMTATLAKIAGCPEIAVFTPSDAQGRVADGLLAALHFLGISEVYRIGGVQAIGAMAYGTETIRRVDKLFGPGNAYVCEAKRQVFGTVGVDSLPGPSELMVVADKTARADFVASDLLAQAEHGSGREKVYLVVTSESLASAIESEIAAQARTLSRSEKAQRVLDVGFLIIVVAGLDEAAAIANTVAPEHLELIVEPDAEAALLKKITTAGAIMIGNHTPTALGDFTAGPSHVLPTGGSGRFFSGLRVADFVRRTSLVRYDRESVAKAEPVVAAFAAMEQLDAHGRSVSIRVAPQQD</sequence>
<dbReference type="EMBL" id="LSZP01000059">
    <property type="protein sequence ID" value="KXU34330.1"/>
    <property type="molecule type" value="Genomic_DNA"/>
</dbReference>
<dbReference type="GO" id="GO:0004399">
    <property type="term" value="F:histidinol dehydrogenase activity"/>
    <property type="evidence" value="ECO:0007669"/>
    <property type="project" value="InterPro"/>
</dbReference>
<feature type="binding site" evidence="7">
    <location>
        <position position="213"/>
    </location>
    <ligand>
        <name>NAD(+)</name>
        <dbReference type="ChEBI" id="CHEBI:57540"/>
    </ligand>
</feature>
<dbReference type="PRINTS" id="PR00083">
    <property type="entry name" value="HOLDHDRGNASE"/>
</dbReference>
<evidence type="ECO:0000313" key="12">
    <source>
        <dbReference type="Proteomes" id="UP000071392"/>
    </source>
</evidence>
<keyword evidence="7" id="KW-0520">NAD</keyword>
<dbReference type="Pfam" id="PF00815">
    <property type="entry name" value="Histidinol_dh"/>
    <property type="match status" value="1"/>
</dbReference>
<keyword evidence="2 9" id="KW-0479">Metal-binding</keyword>
<evidence type="ECO:0000256" key="10">
    <source>
        <dbReference type="RuleBase" id="RU004175"/>
    </source>
</evidence>
<dbReference type="GO" id="GO:0005829">
    <property type="term" value="C:cytosol"/>
    <property type="evidence" value="ECO:0007669"/>
    <property type="project" value="TreeGrafter"/>
</dbReference>
<feature type="binding site" evidence="7">
    <location>
        <position position="190"/>
    </location>
    <ligand>
        <name>NAD(+)</name>
        <dbReference type="ChEBI" id="CHEBI:57540"/>
    </ligand>
</feature>
<gene>
    <name evidence="11" type="ORF">AXK12_07600</name>
</gene>
<feature type="binding site" evidence="8">
    <location>
        <position position="417"/>
    </location>
    <ligand>
        <name>substrate</name>
    </ligand>
</feature>
<evidence type="ECO:0000256" key="1">
    <source>
        <dbReference type="ARBA" id="ARBA00010178"/>
    </source>
</evidence>
<evidence type="ECO:0000313" key="11">
    <source>
        <dbReference type="EMBL" id="KXU34330.1"/>
    </source>
</evidence>
<evidence type="ECO:0000256" key="4">
    <source>
        <dbReference type="ARBA" id="ARBA00023002"/>
    </source>
</evidence>
<dbReference type="SUPFAM" id="SSF53720">
    <property type="entry name" value="ALDH-like"/>
    <property type="match status" value="1"/>
</dbReference>
<evidence type="ECO:0000256" key="8">
    <source>
        <dbReference type="PIRSR" id="PIRSR000099-3"/>
    </source>
</evidence>
<dbReference type="Gene3D" id="3.40.50.1980">
    <property type="entry name" value="Nitrogenase molybdenum iron protein domain"/>
    <property type="match status" value="2"/>
</dbReference>
<feature type="active site" description="Proton acceptor" evidence="6">
    <location>
        <position position="327"/>
    </location>
</feature>
<dbReference type="PROSITE" id="PS00611">
    <property type="entry name" value="HISOL_DEHYDROGENASE"/>
    <property type="match status" value="1"/>
</dbReference>
<dbReference type="InterPro" id="IPR022695">
    <property type="entry name" value="Histidinol_DH_monofunct"/>
</dbReference>
<dbReference type="Gene3D" id="1.20.5.1300">
    <property type="match status" value="1"/>
</dbReference>
<dbReference type="InterPro" id="IPR001692">
    <property type="entry name" value="Histidinol_DH_CS"/>
</dbReference>
<dbReference type="NCBIfam" id="TIGR00069">
    <property type="entry name" value="hisD"/>
    <property type="match status" value="1"/>
</dbReference>
<feature type="binding site" evidence="8">
    <location>
        <position position="422"/>
    </location>
    <ligand>
        <name>substrate</name>
    </ligand>
</feature>
<evidence type="ECO:0000256" key="7">
    <source>
        <dbReference type="PIRSR" id="PIRSR000099-2"/>
    </source>
</evidence>
<dbReference type="STRING" id="1548208.AXK12_07600"/>
<dbReference type="CDD" id="cd06572">
    <property type="entry name" value="Histidinol_dh"/>
    <property type="match status" value="1"/>
</dbReference>
<proteinExistence type="inferred from homology"/>
<comment type="similarity">
    <text evidence="1 5 10">Belongs to the histidinol dehydrogenase family.</text>
</comment>
<dbReference type="RefSeq" id="WP_068713059.1">
    <property type="nucleotide sequence ID" value="NZ_LSZP01000059.1"/>
</dbReference>
<comment type="caution">
    <text evidence="11">The sequence shown here is derived from an EMBL/GenBank/DDBJ whole genome shotgun (WGS) entry which is preliminary data.</text>
</comment>
<evidence type="ECO:0000256" key="9">
    <source>
        <dbReference type="PIRSR" id="PIRSR000099-4"/>
    </source>
</evidence>
<feature type="binding site" evidence="7">
    <location>
        <position position="128"/>
    </location>
    <ligand>
        <name>NAD(+)</name>
        <dbReference type="ChEBI" id="CHEBI:57540"/>
    </ligand>
</feature>
<comment type="cofactor">
    <cofactor evidence="9">
        <name>Zn(2+)</name>
        <dbReference type="ChEBI" id="CHEBI:29105"/>
    </cofactor>
    <text evidence="9">Binds 1 zinc ion per subunit.</text>
</comment>
<dbReference type="GO" id="GO:0000105">
    <property type="term" value="P:L-histidine biosynthetic process"/>
    <property type="evidence" value="ECO:0007669"/>
    <property type="project" value="InterPro"/>
</dbReference>
<feature type="binding site" evidence="8">
    <location>
        <position position="328"/>
    </location>
    <ligand>
        <name>substrate</name>
    </ligand>
</feature>
<dbReference type="GO" id="GO:0046872">
    <property type="term" value="F:metal ion binding"/>
    <property type="evidence" value="ECO:0007669"/>
    <property type="project" value="UniProtKB-KW"/>
</dbReference>
<accession>A0A139SIM7</accession>
<keyword evidence="3 9" id="KW-0862">Zinc</keyword>
<feature type="active site" description="Proton acceptor" evidence="6">
    <location>
        <position position="328"/>
    </location>
</feature>
<organism evidence="11 12">
    <name type="scientific">Cephaloticoccus capnophilus</name>
    <dbReference type="NCBI Taxonomy" id="1548208"/>
    <lineage>
        <taxon>Bacteria</taxon>
        <taxon>Pseudomonadati</taxon>
        <taxon>Verrucomicrobiota</taxon>
        <taxon>Opitutia</taxon>
        <taxon>Opitutales</taxon>
        <taxon>Opitutaceae</taxon>
        <taxon>Cephaloticoccus</taxon>
    </lineage>
</organism>
<dbReference type="AlphaFoldDB" id="A0A139SIM7"/>
<feature type="binding site" evidence="8">
    <location>
        <position position="236"/>
    </location>
    <ligand>
        <name>substrate</name>
    </ligand>
</feature>
<dbReference type="OrthoDB" id="9805269at2"/>
<feature type="binding site" evidence="8">
    <location>
        <position position="258"/>
    </location>
    <ligand>
        <name>substrate</name>
    </ligand>
</feature>
<dbReference type="PANTHER" id="PTHR21256">
    <property type="entry name" value="HISTIDINOL DEHYDROGENASE HDH"/>
    <property type="match status" value="1"/>
</dbReference>
<feature type="binding site" evidence="9">
    <location>
        <position position="258"/>
    </location>
    <ligand>
        <name>Zn(2+)</name>
        <dbReference type="ChEBI" id="CHEBI:29105"/>
    </ligand>
</feature>
<dbReference type="GO" id="GO:0051287">
    <property type="term" value="F:NAD binding"/>
    <property type="evidence" value="ECO:0007669"/>
    <property type="project" value="InterPro"/>
</dbReference>
<evidence type="ECO:0000256" key="3">
    <source>
        <dbReference type="ARBA" id="ARBA00022833"/>
    </source>
</evidence>
<evidence type="ECO:0000256" key="6">
    <source>
        <dbReference type="PIRSR" id="PIRSR000099-1"/>
    </source>
</evidence>
<protein>
    <submittedName>
        <fullName evidence="11">Histidinol dehydrogenase</fullName>
    </submittedName>
</protein>
<evidence type="ECO:0000256" key="2">
    <source>
        <dbReference type="ARBA" id="ARBA00022723"/>
    </source>
</evidence>